<feature type="transmembrane region" description="Helical" evidence="7">
    <location>
        <begin position="410"/>
        <end position="429"/>
    </location>
</feature>
<dbReference type="Pfam" id="PF07690">
    <property type="entry name" value="MFS_1"/>
    <property type="match status" value="1"/>
</dbReference>
<evidence type="ECO:0000313" key="9">
    <source>
        <dbReference type="EMBL" id="GAA4142393.1"/>
    </source>
</evidence>
<dbReference type="EMBL" id="BAABDO010000041">
    <property type="protein sequence ID" value="GAA4142393.1"/>
    <property type="molecule type" value="Genomic_DNA"/>
</dbReference>
<evidence type="ECO:0000256" key="1">
    <source>
        <dbReference type="ARBA" id="ARBA00004651"/>
    </source>
</evidence>
<feature type="transmembrane region" description="Helical" evidence="7">
    <location>
        <begin position="182"/>
        <end position="202"/>
    </location>
</feature>
<evidence type="ECO:0000256" key="5">
    <source>
        <dbReference type="ARBA" id="ARBA00023136"/>
    </source>
</evidence>
<comment type="subcellular location">
    <subcellularLocation>
        <location evidence="1">Cell membrane</location>
        <topology evidence="1">Multi-pass membrane protein</topology>
    </subcellularLocation>
</comment>
<dbReference type="PANTHER" id="PTHR42718:SF9">
    <property type="entry name" value="MAJOR FACILITATOR SUPERFAMILY MULTIDRUG TRANSPORTER MFSC"/>
    <property type="match status" value="1"/>
</dbReference>
<dbReference type="PROSITE" id="PS50850">
    <property type="entry name" value="MFS"/>
    <property type="match status" value="1"/>
</dbReference>
<comment type="caution">
    <text evidence="9">The sequence shown here is derived from an EMBL/GenBank/DDBJ whole genome shotgun (WGS) entry which is preliminary data.</text>
</comment>
<evidence type="ECO:0000256" key="6">
    <source>
        <dbReference type="SAM" id="MobiDB-lite"/>
    </source>
</evidence>
<feature type="transmembrane region" description="Helical" evidence="7">
    <location>
        <begin position="378"/>
        <end position="398"/>
    </location>
</feature>
<feature type="transmembrane region" description="Helical" evidence="7">
    <location>
        <begin position="94"/>
        <end position="113"/>
    </location>
</feature>
<keyword evidence="4 7" id="KW-1133">Transmembrane helix</keyword>
<feature type="region of interest" description="Disordered" evidence="6">
    <location>
        <begin position="547"/>
        <end position="571"/>
    </location>
</feature>
<feature type="transmembrane region" description="Helical" evidence="7">
    <location>
        <begin position="450"/>
        <end position="472"/>
    </location>
</feature>
<evidence type="ECO:0000256" key="3">
    <source>
        <dbReference type="ARBA" id="ARBA00022692"/>
    </source>
</evidence>
<proteinExistence type="predicted"/>
<feature type="transmembrane region" description="Helical" evidence="7">
    <location>
        <begin position="223"/>
        <end position="251"/>
    </location>
</feature>
<evidence type="ECO:0000259" key="8">
    <source>
        <dbReference type="PROSITE" id="PS50850"/>
    </source>
</evidence>
<dbReference type="Gene3D" id="1.20.1720.10">
    <property type="entry name" value="Multidrug resistance protein D"/>
    <property type="match status" value="1"/>
</dbReference>
<feature type="compositionally biased region" description="Basic and acidic residues" evidence="6">
    <location>
        <begin position="561"/>
        <end position="571"/>
    </location>
</feature>
<feature type="transmembrane region" description="Helical" evidence="7">
    <location>
        <begin position="150"/>
        <end position="170"/>
    </location>
</feature>
<dbReference type="InterPro" id="IPR011701">
    <property type="entry name" value="MFS"/>
</dbReference>
<evidence type="ECO:0000256" key="4">
    <source>
        <dbReference type="ARBA" id="ARBA00022989"/>
    </source>
</evidence>
<feature type="transmembrane region" description="Helical" evidence="7">
    <location>
        <begin position="26"/>
        <end position="54"/>
    </location>
</feature>
<sequence>MSEPLSTPLTSPTAQPPARATGRNRWFGLVVISLGVALIVVDATIVSVLLPQIISGLGLTSTDAEWVTSVYALVFAALLIPAGRAGDLFGRRRLFVLGVGVFTAASAAAALAPDGSALIAARAAQGVGAAMILPAALSTVHATFTGRERAAAFGLYGALISGMAALGPLLGGAVASASGWRWAFGVNLPLCAALAAGALLLMPETRAPRPARTAGRRGALRDIDWAGGVLSALGFGALMCGLIEGQSYGWWTATRAFSVGPFHWSESGPSPVPVMLGLSAVLLSALVLVERARAAAGRPVLLDLTLFAIPGFRRGNLALALVNVGELGLLFVLPLFLLGVHGSAPLQISLAILPLAAGAFLAGGAARRLAQRGGPHRVVQLGMVLEVAAVLALAVVLGPETGGLGMAPWMLLYGLGLGLTSAQLTNVSLMDVPRAQAGQASGTQSTSRQIGGALGIAFVGAVFATGVGNAMADRLQEGPLTADRQAVIVHELRHSAGTFARDLHDAPGMADVARAADQSLAAGTRQALLATGAVLTLGLVTALRLRPGGGPAGDGGGPGARGDRNRRESRR</sequence>
<organism evidence="9 10">
    <name type="scientific">Actinomadura keratinilytica</name>
    <dbReference type="NCBI Taxonomy" id="547461"/>
    <lineage>
        <taxon>Bacteria</taxon>
        <taxon>Bacillati</taxon>
        <taxon>Actinomycetota</taxon>
        <taxon>Actinomycetes</taxon>
        <taxon>Streptosporangiales</taxon>
        <taxon>Thermomonosporaceae</taxon>
        <taxon>Actinomadura</taxon>
    </lineage>
</organism>
<feature type="compositionally biased region" description="Gly residues" evidence="6">
    <location>
        <begin position="547"/>
        <end position="560"/>
    </location>
</feature>
<feature type="transmembrane region" description="Helical" evidence="7">
    <location>
        <begin position="66"/>
        <end position="82"/>
    </location>
</feature>
<evidence type="ECO:0000256" key="7">
    <source>
        <dbReference type="SAM" id="Phobius"/>
    </source>
</evidence>
<dbReference type="Proteomes" id="UP001500266">
    <property type="component" value="Unassembled WGS sequence"/>
</dbReference>
<feature type="transmembrane region" description="Helical" evidence="7">
    <location>
        <begin position="271"/>
        <end position="289"/>
    </location>
</feature>
<keyword evidence="3 7" id="KW-0812">Transmembrane</keyword>
<feature type="domain" description="Major facilitator superfamily (MFS) profile" evidence="8">
    <location>
        <begin position="28"/>
        <end position="550"/>
    </location>
</feature>
<dbReference type="InterPro" id="IPR036259">
    <property type="entry name" value="MFS_trans_sf"/>
</dbReference>
<dbReference type="RefSeq" id="WP_345022021.1">
    <property type="nucleotide sequence ID" value="NZ_BAABDO010000041.1"/>
</dbReference>
<name>A0ABP7YWP3_9ACTN</name>
<gene>
    <name evidence="9" type="ORF">GCM10022416_31350</name>
</gene>
<dbReference type="CDD" id="cd17321">
    <property type="entry name" value="MFS_MMR_MDR_like"/>
    <property type="match status" value="1"/>
</dbReference>
<dbReference type="PRINTS" id="PR01036">
    <property type="entry name" value="TCRTETB"/>
</dbReference>
<accession>A0ABP7YWP3</accession>
<protein>
    <submittedName>
        <fullName evidence="9">DHA2 family efflux MFS transporter permease subunit</fullName>
    </submittedName>
</protein>
<keyword evidence="5 7" id="KW-0472">Membrane</keyword>
<dbReference type="Gene3D" id="1.20.1250.20">
    <property type="entry name" value="MFS general substrate transporter like domains"/>
    <property type="match status" value="1"/>
</dbReference>
<feature type="transmembrane region" description="Helical" evidence="7">
    <location>
        <begin position="119"/>
        <end position="138"/>
    </location>
</feature>
<reference evidence="10" key="1">
    <citation type="journal article" date="2019" name="Int. J. Syst. Evol. Microbiol.">
        <title>The Global Catalogue of Microorganisms (GCM) 10K type strain sequencing project: providing services to taxonomists for standard genome sequencing and annotation.</title>
        <authorList>
            <consortium name="The Broad Institute Genomics Platform"/>
            <consortium name="The Broad Institute Genome Sequencing Center for Infectious Disease"/>
            <person name="Wu L."/>
            <person name="Ma J."/>
        </authorList>
    </citation>
    <scope>NUCLEOTIDE SEQUENCE [LARGE SCALE GENOMIC DNA]</scope>
    <source>
        <strain evidence="10">JCM 17316</strain>
    </source>
</reference>
<dbReference type="SUPFAM" id="SSF103473">
    <property type="entry name" value="MFS general substrate transporter"/>
    <property type="match status" value="1"/>
</dbReference>
<keyword evidence="10" id="KW-1185">Reference proteome</keyword>
<evidence type="ECO:0000256" key="2">
    <source>
        <dbReference type="ARBA" id="ARBA00022448"/>
    </source>
</evidence>
<feature type="transmembrane region" description="Helical" evidence="7">
    <location>
        <begin position="346"/>
        <end position="366"/>
    </location>
</feature>
<dbReference type="PANTHER" id="PTHR42718">
    <property type="entry name" value="MAJOR FACILITATOR SUPERFAMILY MULTIDRUG TRANSPORTER MFSC"/>
    <property type="match status" value="1"/>
</dbReference>
<feature type="transmembrane region" description="Helical" evidence="7">
    <location>
        <begin position="317"/>
        <end position="340"/>
    </location>
</feature>
<evidence type="ECO:0000313" key="10">
    <source>
        <dbReference type="Proteomes" id="UP001500266"/>
    </source>
</evidence>
<keyword evidence="2" id="KW-0813">Transport</keyword>
<dbReference type="InterPro" id="IPR020846">
    <property type="entry name" value="MFS_dom"/>
</dbReference>